<dbReference type="OrthoDB" id="9805821at2"/>
<evidence type="ECO:0000259" key="4">
    <source>
        <dbReference type="Pfam" id="PF00933"/>
    </source>
</evidence>
<dbReference type="Proteomes" id="UP000277864">
    <property type="component" value="Unassembled WGS sequence"/>
</dbReference>
<dbReference type="SUPFAM" id="SSF51445">
    <property type="entry name" value="(Trans)glycosidases"/>
    <property type="match status" value="1"/>
</dbReference>
<name>A0A3S0GCC7_9ENTE</name>
<evidence type="ECO:0000256" key="3">
    <source>
        <dbReference type="ARBA" id="ARBA00023295"/>
    </source>
</evidence>
<comment type="caution">
    <text evidence="5">The sequence shown here is derived from an EMBL/GenBank/DDBJ whole genome shotgun (WGS) entry which is preliminary data.</text>
</comment>
<sequence>MKFIFGIVFVLVVYLVIQVGLKQSITDKENQSTSLSSESSLETKTSKKKQKDPLASYLSHLTLEEKVGQLFFARVPEEHALEDIKTYHLGGYLLFSRDTEGVSPKELTETIKEYQSVSTVPLLIGSDEEGGLVSRLIYGDNLLEKPFLSPQALYQQGGLASIKEDTRLKSQQLKSYGIHTALAPVADVSTNPNAFIYDRTVGLDVEGTKEYVKTVVKEMKQEQLISVLKHFPGYGNNLDSHTQVVHDTRSLKELETHDIPVFQEGIQAGADSLLVAHLIIDALDNQQPASISPKVVDYIRHTLNFSGVIMTDDMDMQGLSQFVSQEEAAYQAIVAGIDWVMSSSYQIQIPTIIAKVKAGDISEQRLDDSVKRILIMKQQAGLLP</sequence>
<accession>A0A3S0GCC7</accession>
<keyword evidence="6" id="KW-1185">Reference proteome</keyword>
<dbReference type="InterPro" id="IPR050226">
    <property type="entry name" value="NagZ_Beta-hexosaminidase"/>
</dbReference>
<dbReference type="EMBL" id="PXZH01000008">
    <property type="protein sequence ID" value="RST88582.1"/>
    <property type="molecule type" value="Genomic_DNA"/>
</dbReference>
<evidence type="ECO:0000256" key="1">
    <source>
        <dbReference type="ARBA" id="ARBA00005336"/>
    </source>
</evidence>
<evidence type="ECO:0000313" key="5">
    <source>
        <dbReference type="EMBL" id="RST88582.1"/>
    </source>
</evidence>
<reference evidence="5 6" key="1">
    <citation type="submission" date="2018-03" db="EMBL/GenBank/DDBJ databases">
        <authorList>
            <person name="Gulvik C.A."/>
        </authorList>
    </citation>
    <scope>NUCLEOTIDE SEQUENCE [LARGE SCALE GENOMIC DNA]</scope>
    <source>
        <strain evidence="5 6">JCM 31581</strain>
    </source>
</reference>
<dbReference type="InterPro" id="IPR017853">
    <property type="entry name" value="GH"/>
</dbReference>
<evidence type="ECO:0000313" key="6">
    <source>
        <dbReference type="Proteomes" id="UP000277864"/>
    </source>
</evidence>
<gene>
    <name evidence="5" type="ORF">C7P63_10115</name>
</gene>
<keyword evidence="3" id="KW-0326">Glycosidase</keyword>
<proteinExistence type="inferred from homology"/>
<dbReference type="GO" id="GO:0009254">
    <property type="term" value="P:peptidoglycan turnover"/>
    <property type="evidence" value="ECO:0007669"/>
    <property type="project" value="TreeGrafter"/>
</dbReference>
<dbReference type="GO" id="GO:0004553">
    <property type="term" value="F:hydrolase activity, hydrolyzing O-glycosyl compounds"/>
    <property type="evidence" value="ECO:0007669"/>
    <property type="project" value="InterPro"/>
</dbReference>
<dbReference type="GO" id="GO:0005975">
    <property type="term" value="P:carbohydrate metabolic process"/>
    <property type="evidence" value="ECO:0007669"/>
    <property type="project" value="InterPro"/>
</dbReference>
<dbReference type="AlphaFoldDB" id="A0A3S0GCC7"/>
<comment type="similarity">
    <text evidence="1">Belongs to the glycosyl hydrolase 3 family.</text>
</comment>
<dbReference type="Gene3D" id="3.20.20.300">
    <property type="entry name" value="Glycoside hydrolase, family 3, N-terminal domain"/>
    <property type="match status" value="1"/>
</dbReference>
<dbReference type="InterPro" id="IPR036962">
    <property type="entry name" value="Glyco_hydro_3_N_sf"/>
</dbReference>
<dbReference type="InterPro" id="IPR001764">
    <property type="entry name" value="Glyco_hydro_3_N"/>
</dbReference>
<evidence type="ECO:0000256" key="2">
    <source>
        <dbReference type="ARBA" id="ARBA00022801"/>
    </source>
</evidence>
<dbReference type="RefSeq" id="WP_125944061.1">
    <property type="nucleotide sequence ID" value="NZ_PXZH01000008.1"/>
</dbReference>
<dbReference type="PANTHER" id="PTHR30480:SF16">
    <property type="entry name" value="GLYCOSIDE HYDROLASE FAMILY 3 DOMAIN PROTEIN"/>
    <property type="match status" value="1"/>
</dbReference>
<dbReference type="Pfam" id="PF00933">
    <property type="entry name" value="Glyco_hydro_3"/>
    <property type="match status" value="1"/>
</dbReference>
<protein>
    <submittedName>
        <fullName evidence="5">Beta-hexosaminidase</fullName>
    </submittedName>
</protein>
<dbReference type="PANTHER" id="PTHR30480">
    <property type="entry name" value="BETA-HEXOSAMINIDASE-RELATED"/>
    <property type="match status" value="1"/>
</dbReference>
<feature type="domain" description="Glycoside hydrolase family 3 N-terminal" evidence="4">
    <location>
        <begin position="62"/>
        <end position="374"/>
    </location>
</feature>
<keyword evidence="2" id="KW-0378">Hydrolase</keyword>
<organism evidence="5 6">
    <name type="scientific">Vagococcus humatus</name>
    <dbReference type="NCBI Taxonomy" id="1889241"/>
    <lineage>
        <taxon>Bacteria</taxon>
        <taxon>Bacillati</taxon>
        <taxon>Bacillota</taxon>
        <taxon>Bacilli</taxon>
        <taxon>Lactobacillales</taxon>
        <taxon>Enterococcaceae</taxon>
        <taxon>Vagococcus</taxon>
    </lineage>
</organism>